<protein>
    <submittedName>
        <fullName evidence="3">Zinc-ribbon domain-containing protein</fullName>
    </submittedName>
</protein>
<evidence type="ECO:0000259" key="2">
    <source>
        <dbReference type="Pfam" id="PF13240"/>
    </source>
</evidence>
<organism evidence="3 4">
    <name type="scientific">Acididesulfobacter guangdongensis</name>
    <dbReference type="NCBI Taxonomy" id="2597225"/>
    <lineage>
        <taxon>Bacteria</taxon>
        <taxon>Deltaproteobacteria</taxon>
        <taxon>Candidatus Acidulodesulfobacterales</taxon>
        <taxon>Candidatus Acididesulfobacter</taxon>
    </lineage>
</organism>
<dbReference type="AlphaFoldDB" id="A0A519BF97"/>
<gene>
    <name evidence="3" type="ORF">EVJ46_07035</name>
</gene>
<keyword evidence="1" id="KW-1133">Transmembrane helix</keyword>
<feature type="transmembrane region" description="Helical" evidence="1">
    <location>
        <begin position="58"/>
        <end position="82"/>
    </location>
</feature>
<evidence type="ECO:0000313" key="4">
    <source>
        <dbReference type="Proteomes" id="UP000316562"/>
    </source>
</evidence>
<keyword evidence="1" id="KW-0812">Transmembrane</keyword>
<dbReference type="EMBL" id="SGBC01000003">
    <property type="protein sequence ID" value="RZD15945.1"/>
    <property type="molecule type" value="Genomic_DNA"/>
</dbReference>
<feature type="transmembrane region" description="Helical" evidence="1">
    <location>
        <begin position="103"/>
        <end position="136"/>
    </location>
</feature>
<accession>A0A519BF97</accession>
<feature type="transmembrane region" description="Helical" evidence="1">
    <location>
        <begin position="269"/>
        <end position="292"/>
    </location>
</feature>
<feature type="transmembrane region" description="Helical" evidence="1">
    <location>
        <begin position="198"/>
        <end position="222"/>
    </location>
</feature>
<name>A0A519BF97_ACIG2</name>
<comment type="caution">
    <text evidence="3">The sequence shown here is derived from an EMBL/GenBank/DDBJ whole genome shotgun (WGS) entry which is preliminary data.</text>
</comment>
<dbReference type="Proteomes" id="UP000316562">
    <property type="component" value="Unassembled WGS sequence"/>
</dbReference>
<evidence type="ECO:0000313" key="3">
    <source>
        <dbReference type="EMBL" id="RZD15945.1"/>
    </source>
</evidence>
<evidence type="ECO:0000256" key="1">
    <source>
        <dbReference type="SAM" id="Phobius"/>
    </source>
</evidence>
<dbReference type="InterPro" id="IPR026870">
    <property type="entry name" value="Zinc_ribbon_dom"/>
</dbReference>
<feature type="domain" description="Zinc-ribbon" evidence="2">
    <location>
        <begin position="374"/>
        <end position="396"/>
    </location>
</feature>
<proteinExistence type="predicted"/>
<keyword evidence="1" id="KW-0472">Membrane</keyword>
<dbReference type="Pfam" id="PF13240">
    <property type="entry name" value="Zn_Ribbon_1"/>
    <property type="match status" value="1"/>
</dbReference>
<sequence length="397" mass="43664">MESTENESVFKFAILIKSFEAFKQIKAIILLLITIIISAAIFVGTIREATVIAYRSGALSFFVLGIGIIIASIIFLIGYTAAGKILMEFAKTKSSIKIFDAIIFSIFSFFKIILSEIILFIIPFIAAVIIFIYFLIARIPAIGSLLAFIGIPAFTIIYAIILLGIVLISFMIAPMVFEGNTVKEIFVKTYALFKKHNTLIFGYFIFISIVSFMVGIIFFAFFTGSLSVVSSILMLNHPTYLFNSNSGMGFGGYGGYGNPMSSLMGLGSFSSIMMLGEFIGFGIAIIYMLLVVMQMVYMMLGQCYIYIDVMQDMDFNDAEVQFNSAASRVKSNIDKYKEKAANMSIKSNTNTGENSVDQKPAQTGHSKTEGEFIFCTSCGTKNPADAKFCENCGNKLG</sequence>
<reference evidence="3 4" key="1">
    <citation type="journal article" date="2019" name="ISME J.">
        <title>Insights into ecological role of a new deltaproteobacterial order Candidatus Acidulodesulfobacterales by metagenomics and metatranscriptomics.</title>
        <authorList>
            <person name="Tan S."/>
            <person name="Liu J."/>
            <person name="Fang Y."/>
            <person name="Hedlund B.P."/>
            <person name="Lian Z.H."/>
            <person name="Huang L.Y."/>
            <person name="Li J.T."/>
            <person name="Huang L.N."/>
            <person name="Li W.J."/>
            <person name="Jiang H.C."/>
            <person name="Dong H.L."/>
            <person name="Shu W.S."/>
        </authorList>
    </citation>
    <scope>NUCLEOTIDE SEQUENCE [LARGE SCALE GENOMIC DNA]</scope>
    <source>
        <strain evidence="3">AP2</strain>
    </source>
</reference>
<feature type="transmembrane region" description="Helical" evidence="1">
    <location>
        <begin position="156"/>
        <end position="177"/>
    </location>
</feature>
<feature type="transmembrane region" description="Helical" evidence="1">
    <location>
        <begin position="27"/>
        <end position="46"/>
    </location>
</feature>